<protein>
    <submittedName>
        <fullName evidence="1">Uncharacterized protein</fullName>
    </submittedName>
</protein>
<organism evidence="1 2">
    <name type="scientific">Nyssa sinensis</name>
    <dbReference type="NCBI Taxonomy" id="561372"/>
    <lineage>
        <taxon>Eukaryota</taxon>
        <taxon>Viridiplantae</taxon>
        <taxon>Streptophyta</taxon>
        <taxon>Embryophyta</taxon>
        <taxon>Tracheophyta</taxon>
        <taxon>Spermatophyta</taxon>
        <taxon>Magnoliopsida</taxon>
        <taxon>eudicotyledons</taxon>
        <taxon>Gunneridae</taxon>
        <taxon>Pentapetalae</taxon>
        <taxon>asterids</taxon>
        <taxon>Cornales</taxon>
        <taxon>Nyssaceae</taxon>
        <taxon>Nyssa</taxon>
    </lineage>
</organism>
<dbReference type="AlphaFoldDB" id="A0A5J5BHN9"/>
<dbReference type="EMBL" id="CM018035">
    <property type="protein sequence ID" value="KAA8541800.1"/>
    <property type="molecule type" value="Genomic_DNA"/>
</dbReference>
<sequence>MVPRLSRRWYQYWLKIGKRDQKLREIRDKGNFNSCTVKSLSHHYGIRMACNLNRCLKDLEDVREPI</sequence>
<evidence type="ECO:0000313" key="2">
    <source>
        <dbReference type="Proteomes" id="UP000325577"/>
    </source>
</evidence>
<reference evidence="1 2" key="1">
    <citation type="submission" date="2019-09" db="EMBL/GenBank/DDBJ databases">
        <title>A chromosome-level genome assembly of the Chinese tupelo Nyssa sinensis.</title>
        <authorList>
            <person name="Yang X."/>
            <person name="Kang M."/>
            <person name="Yang Y."/>
            <person name="Xiong H."/>
            <person name="Wang M."/>
            <person name="Zhang Z."/>
            <person name="Wang Z."/>
            <person name="Wu H."/>
            <person name="Ma T."/>
            <person name="Liu J."/>
            <person name="Xi Z."/>
        </authorList>
    </citation>
    <scope>NUCLEOTIDE SEQUENCE [LARGE SCALE GENOMIC DNA]</scope>
    <source>
        <strain evidence="1">J267</strain>
        <tissue evidence="1">Leaf</tissue>
    </source>
</reference>
<proteinExistence type="predicted"/>
<keyword evidence="2" id="KW-1185">Reference proteome</keyword>
<dbReference type="Proteomes" id="UP000325577">
    <property type="component" value="Linkage Group LG12"/>
</dbReference>
<accession>A0A5J5BHN9</accession>
<name>A0A5J5BHN9_9ASTE</name>
<evidence type="ECO:0000313" key="1">
    <source>
        <dbReference type="EMBL" id="KAA8541800.1"/>
    </source>
</evidence>
<gene>
    <name evidence="1" type="ORF">F0562_022952</name>
</gene>